<keyword evidence="2" id="KW-0472">Membrane</keyword>
<protein>
    <submittedName>
        <fullName evidence="4">BamA/TamA family outer membrane protein</fullName>
    </submittedName>
</protein>
<evidence type="ECO:0000313" key="4">
    <source>
        <dbReference type="EMBL" id="NME69468.1"/>
    </source>
</evidence>
<comment type="subcellular location">
    <subcellularLocation>
        <location evidence="1">Membrane</location>
    </subcellularLocation>
</comment>
<dbReference type="Proteomes" id="UP000576082">
    <property type="component" value="Unassembled WGS sequence"/>
</dbReference>
<dbReference type="RefSeq" id="WP_169657744.1">
    <property type="nucleotide sequence ID" value="NZ_JABANE010000042.1"/>
</dbReference>
<name>A0A7X9RVG5_9BACT</name>
<dbReference type="EMBL" id="JABANE010000042">
    <property type="protein sequence ID" value="NME69468.1"/>
    <property type="molecule type" value="Genomic_DNA"/>
</dbReference>
<dbReference type="AlphaFoldDB" id="A0A7X9RVG5"/>
<organism evidence="4 5">
    <name type="scientific">Flammeovirga aprica JL-4</name>
    <dbReference type="NCBI Taxonomy" id="694437"/>
    <lineage>
        <taxon>Bacteria</taxon>
        <taxon>Pseudomonadati</taxon>
        <taxon>Bacteroidota</taxon>
        <taxon>Cytophagia</taxon>
        <taxon>Cytophagales</taxon>
        <taxon>Flammeovirgaceae</taxon>
        <taxon>Flammeovirga</taxon>
    </lineage>
</organism>
<accession>A0A7X9RVG5</accession>
<evidence type="ECO:0000259" key="3">
    <source>
        <dbReference type="Pfam" id="PF01103"/>
    </source>
</evidence>
<evidence type="ECO:0000256" key="2">
    <source>
        <dbReference type="ARBA" id="ARBA00023136"/>
    </source>
</evidence>
<evidence type="ECO:0000313" key="5">
    <source>
        <dbReference type="Proteomes" id="UP000576082"/>
    </source>
</evidence>
<keyword evidence="5" id="KW-1185">Reference proteome</keyword>
<feature type="domain" description="Bacterial surface antigen (D15)" evidence="3">
    <location>
        <begin position="107"/>
        <end position="291"/>
    </location>
</feature>
<gene>
    <name evidence="4" type="ORF">HHU12_15940</name>
</gene>
<sequence length="376" mass="43311">MNRHSILGLFLIVTFSFATYGQEKKDKNLKFSALGGPGYSPDYGLLIGGTMLFTFKTNPLNQDLRKSVVPLHFTILEEGYNVQIHPQLFLKGGDIRVFSDIEYLNNYNHYYGFGFEENRYIPRGKETTQYFQNTFIFRNDVLFRINDSHFFIGPSLDYTDRRLTDVAEGIKDDWIYNIQGGTDEGINFRNVGFGLRLTYDTRDIPVNAYSGVYFNVSSRFYNKSLGSTTNWGVFTAEYRQYKKLPKLGERKVLAWTANVRSTIGNVPFTDMSLIGSPYDLRGYYKGQFRHRTAAYMLAEFRSMWNSPSKFVNKLGYTVWGGVGMIGPDLLTPEGILPNFGVGLRYEVQPRMNFRIDIGHDPLQKQTLIYFNMTEAF</sequence>
<dbReference type="Pfam" id="PF01103">
    <property type="entry name" value="Omp85"/>
    <property type="match status" value="1"/>
</dbReference>
<reference evidence="4 5" key="1">
    <citation type="submission" date="2020-04" db="EMBL/GenBank/DDBJ databases">
        <title>Flammeovirga sp. SR4, a novel species isolated from seawater.</title>
        <authorList>
            <person name="Wang X."/>
        </authorList>
    </citation>
    <scope>NUCLEOTIDE SEQUENCE [LARGE SCALE GENOMIC DNA]</scope>
    <source>
        <strain evidence="4 5">ATCC 23126</strain>
    </source>
</reference>
<dbReference type="GO" id="GO:0019867">
    <property type="term" value="C:outer membrane"/>
    <property type="evidence" value="ECO:0007669"/>
    <property type="project" value="InterPro"/>
</dbReference>
<dbReference type="Gene3D" id="2.40.160.50">
    <property type="entry name" value="membrane protein fhac: a member of the omp85/tpsb transporter family"/>
    <property type="match status" value="1"/>
</dbReference>
<dbReference type="InterPro" id="IPR000184">
    <property type="entry name" value="Bac_surfAg_D15"/>
</dbReference>
<evidence type="ECO:0000256" key="1">
    <source>
        <dbReference type="ARBA" id="ARBA00004370"/>
    </source>
</evidence>
<proteinExistence type="predicted"/>
<comment type="caution">
    <text evidence="4">The sequence shown here is derived from an EMBL/GenBank/DDBJ whole genome shotgun (WGS) entry which is preliminary data.</text>
</comment>